<gene>
    <name evidence="1" type="ORF">LDG_5163</name>
</gene>
<name>G9EJ06_9GAMM</name>
<accession>G9EJ06</accession>
<proteinExistence type="predicted"/>
<dbReference type="HOGENOM" id="CLU_3169669_0_0_6"/>
<dbReference type="Proteomes" id="UP000002770">
    <property type="component" value="Unassembled WGS sequence"/>
</dbReference>
<evidence type="ECO:0000313" key="2">
    <source>
        <dbReference type="Proteomes" id="UP000002770"/>
    </source>
</evidence>
<reference evidence="1 2" key="1">
    <citation type="journal article" date="2011" name="BMC Genomics">
        <title>Insight into cross-talk between intra-amoebal pathogens.</title>
        <authorList>
            <person name="Gimenez G."/>
            <person name="Bertelli C."/>
            <person name="Moliner C."/>
            <person name="Robert C."/>
            <person name="Raoult D."/>
            <person name="Fournier P.E."/>
            <person name="Greub G."/>
        </authorList>
    </citation>
    <scope>NUCLEOTIDE SEQUENCE [LARGE SCALE GENOMIC DNA]</scope>
    <source>
        <strain evidence="1 2">LLAP12</strain>
    </source>
</reference>
<protein>
    <submittedName>
        <fullName evidence="1">Uncharacterized protein</fullName>
    </submittedName>
</protein>
<dbReference type="InParanoid" id="G9EJ06"/>
<dbReference type="EMBL" id="JH413795">
    <property type="protein sequence ID" value="EHL32742.1"/>
    <property type="molecule type" value="Genomic_DNA"/>
</dbReference>
<evidence type="ECO:0000313" key="1">
    <source>
        <dbReference type="EMBL" id="EHL32742.1"/>
    </source>
</evidence>
<keyword evidence="2" id="KW-1185">Reference proteome</keyword>
<organism evidence="1 2">
    <name type="scientific">Legionella drancourtii LLAP12</name>
    <dbReference type="NCBI Taxonomy" id="658187"/>
    <lineage>
        <taxon>Bacteria</taxon>
        <taxon>Pseudomonadati</taxon>
        <taxon>Pseudomonadota</taxon>
        <taxon>Gammaproteobacteria</taxon>
        <taxon>Legionellales</taxon>
        <taxon>Legionellaceae</taxon>
        <taxon>Legionella</taxon>
    </lineage>
</organism>
<dbReference type="STRING" id="658187.LDG_5163"/>
<dbReference type="AlphaFoldDB" id="G9EJ06"/>
<sequence length="47" mass="5446">MQSFYSPVIVDVGGITEKHPHKQVVFCYADKTLITSINKRFVEYRTV</sequence>